<protein>
    <submittedName>
        <fullName evidence="1">Uncharacterized protein</fullName>
    </submittedName>
</protein>
<dbReference type="RefSeq" id="WP_234794823.1">
    <property type="nucleotide sequence ID" value="NZ_FNGX01000002.1"/>
</dbReference>
<dbReference type="AlphaFoldDB" id="A0A1G9KEH8"/>
<accession>A0A1G9KEH8</accession>
<gene>
    <name evidence="1" type="ORF">SAMN05216400_0800</name>
</gene>
<reference evidence="1 2" key="1">
    <citation type="submission" date="2016-10" db="EMBL/GenBank/DDBJ databases">
        <authorList>
            <person name="de Groot N.N."/>
        </authorList>
    </citation>
    <scope>NUCLEOTIDE SEQUENCE [LARGE SCALE GENOMIC DNA]</scope>
    <source>
        <strain evidence="1 2">Sb09</strain>
    </source>
</reference>
<dbReference type="Proteomes" id="UP000183162">
    <property type="component" value="Unassembled WGS sequence"/>
</dbReference>
<organism evidence="1 2">
    <name type="scientific">Streptococcus equinus</name>
    <name type="common">Streptococcus bovis</name>
    <dbReference type="NCBI Taxonomy" id="1335"/>
    <lineage>
        <taxon>Bacteria</taxon>
        <taxon>Bacillati</taxon>
        <taxon>Bacillota</taxon>
        <taxon>Bacilli</taxon>
        <taxon>Lactobacillales</taxon>
        <taxon>Streptococcaceae</taxon>
        <taxon>Streptococcus</taxon>
    </lineage>
</organism>
<sequence>MTENVTELPQAPAQMRELKGDDIFTMLGILGKLDCQDEIMALVDGAFNNAEKDLEKRGTKVVAGLVFAVMKNINKAKDDINAFLADLTGKEVREINSLSMIDYTKLLTAFFKKEELKDFFKSIASVLS</sequence>
<evidence type="ECO:0000313" key="1">
    <source>
        <dbReference type="EMBL" id="SDL48019.1"/>
    </source>
</evidence>
<dbReference type="EMBL" id="FNGX01000002">
    <property type="protein sequence ID" value="SDL48019.1"/>
    <property type="molecule type" value="Genomic_DNA"/>
</dbReference>
<evidence type="ECO:0000313" key="2">
    <source>
        <dbReference type="Proteomes" id="UP000183162"/>
    </source>
</evidence>
<name>A0A1G9KEH8_STREI</name>
<proteinExistence type="predicted"/>